<dbReference type="Proteomes" id="UP000651475">
    <property type="component" value="Unassembled WGS sequence"/>
</dbReference>
<evidence type="ECO:0000313" key="3">
    <source>
        <dbReference type="EMBL" id="MBC5635150.1"/>
    </source>
</evidence>
<accession>A0ABR7DVQ1</accession>
<proteinExistence type="predicted"/>
<name>A0ABR7DVQ1_9BACT</name>
<organism evidence="3 4">
    <name type="scientific">Parabacteroides hominis</name>
    <dbReference type="NCBI Taxonomy" id="2763057"/>
    <lineage>
        <taxon>Bacteria</taxon>
        <taxon>Pseudomonadati</taxon>
        <taxon>Bacteroidota</taxon>
        <taxon>Bacteroidia</taxon>
        <taxon>Bacteroidales</taxon>
        <taxon>Tannerellaceae</taxon>
        <taxon>Parabacteroides</taxon>
    </lineage>
</organism>
<dbReference type="InterPro" id="IPR049304">
    <property type="entry name" value="Gly_rich_dom"/>
</dbReference>
<sequence length="255" mass="25348">MGSREKKLFIKRFYPAGSYTWTVPAGCTEVEVFIVGGGGGAYTAYNGASTGGSGGGYTKTYRGKGYIKPSSGTWMGTYYDGRDGDAIKVTNGQSISIIVGAGGNGANGRYSQFMNANYRAEGGEVGNTNNNTGGNGGSGGGGGNGGNDRNGGSDGADGGGTTKGKGQGHTTRDFGEPDGKINAAGGGAYGNQVGGKSDYIDGKGENGGFRSDTNLYGGYGGGGYGGGAGSIVNSGASSNKGGDGTVLIRYWAYEE</sequence>
<feature type="compositionally biased region" description="Basic and acidic residues" evidence="1">
    <location>
        <begin position="170"/>
        <end position="179"/>
    </location>
</feature>
<feature type="region of interest" description="Disordered" evidence="1">
    <location>
        <begin position="124"/>
        <end position="189"/>
    </location>
</feature>
<feature type="compositionally biased region" description="Gly residues" evidence="1">
    <location>
        <begin position="133"/>
        <end position="167"/>
    </location>
</feature>
<evidence type="ECO:0000256" key="1">
    <source>
        <dbReference type="SAM" id="MobiDB-lite"/>
    </source>
</evidence>
<keyword evidence="4" id="KW-1185">Reference proteome</keyword>
<gene>
    <name evidence="3" type="ORF">H8S65_20680</name>
</gene>
<dbReference type="Pfam" id="PF21722">
    <property type="entry name" value="Gly_rich_2"/>
    <property type="match status" value="1"/>
</dbReference>
<reference evidence="3 4" key="1">
    <citation type="submission" date="2020-08" db="EMBL/GenBank/DDBJ databases">
        <title>Genome public.</title>
        <authorList>
            <person name="Liu C."/>
            <person name="Sun Q."/>
        </authorList>
    </citation>
    <scope>NUCLEOTIDE SEQUENCE [LARGE SCALE GENOMIC DNA]</scope>
    <source>
        <strain evidence="3 4">NSJ-79</strain>
    </source>
</reference>
<evidence type="ECO:0000259" key="2">
    <source>
        <dbReference type="Pfam" id="PF21722"/>
    </source>
</evidence>
<dbReference type="RefSeq" id="WP_186931696.1">
    <property type="nucleotide sequence ID" value="NZ_JACOOJ010000085.1"/>
</dbReference>
<protein>
    <recommendedName>
        <fullName evidence="2">Glycine-rich domain-containing protein</fullName>
    </recommendedName>
</protein>
<comment type="caution">
    <text evidence="3">The sequence shown here is derived from an EMBL/GenBank/DDBJ whole genome shotgun (WGS) entry which is preliminary data.</text>
</comment>
<evidence type="ECO:0000313" key="4">
    <source>
        <dbReference type="Proteomes" id="UP000651475"/>
    </source>
</evidence>
<dbReference type="EMBL" id="JACOOJ010000085">
    <property type="protein sequence ID" value="MBC5635150.1"/>
    <property type="molecule type" value="Genomic_DNA"/>
</dbReference>
<feature type="domain" description="Glycine-rich" evidence="2">
    <location>
        <begin position="16"/>
        <end position="250"/>
    </location>
</feature>